<sequence>MKKSVWAFVIFFMCVSVAGSARGEDGARSAPKGIEASRLREIRGVGQAVLRSRRDGRDALRFREDQRVLETLRRTLRNLRRDMIEEGRGMEKTEEGASRMDTPMKFIKEMEPDSHIERSARERSEISRGKVASKIRETGLALGRLESGYGAQRTESSAIDRLLSVIGAERAKTLSETQKADAIKASKIAAFSAELSEISALSAEDRLSALDDLIKRSEKPSAHPMPLKPFRGRGNR</sequence>
<dbReference type="EMBL" id="CAACVI010000023">
    <property type="protein sequence ID" value="VEN74188.1"/>
    <property type="molecule type" value="Genomic_DNA"/>
</dbReference>
<proteinExistence type="predicted"/>
<keyword evidence="2" id="KW-0732">Signal</keyword>
<evidence type="ECO:0000256" key="1">
    <source>
        <dbReference type="SAM" id="MobiDB-lite"/>
    </source>
</evidence>
<organism evidence="3">
    <name type="scientific">uncultured Desulfobacteraceae bacterium</name>
    <dbReference type="NCBI Taxonomy" id="218296"/>
    <lineage>
        <taxon>Bacteria</taxon>
        <taxon>Pseudomonadati</taxon>
        <taxon>Thermodesulfobacteriota</taxon>
        <taxon>Desulfobacteria</taxon>
        <taxon>Desulfobacterales</taxon>
        <taxon>Desulfobacteraceae</taxon>
        <taxon>environmental samples</taxon>
    </lineage>
</organism>
<evidence type="ECO:0000313" key="3">
    <source>
        <dbReference type="EMBL" id="VEN74188.1"/>
    </source>
</evidence>
<reference evidence="3" key="1">
    <citation type="submission" date="2019-01" db="EMBL/GenBank/DDBJ databases">
        <authorList>
            <consortium name="Genoscope - CEA"/>
            <person name="William W."/>
        </authorList>
    </citation>
    <scope>NUCLEOTIDE SEQUENCE</scope>
    <source>
        <strain evidence="3">CR-1</strain>
    </source>
</reference>
<feature type="chain" id="PRO_5019795949" evidence="2">
    <location>
        <begin position="19"/>
        <end position="236"/>
    </location>
</feature>
<feature type="signal peptide" evidence="2">
    <location>
        <begin position="1"/>
        <end position="18"/>
    </location>
</feature>
<gene>
    <name evidence="3" type="ORF">EPICR_30121</name>
</gene>
<accession>A0A484HIW5</accession>
<protein>
    <submittedName>
        <fullName evidence="3">Uncharacterized protein</fullName>
    </submittedName>
</protein>
<evidence type="ECO:0000256" key="2">
    <source>
        <dbReference type="SAM" id="SignalP"/>
    </source>
</evidence>
<feature type="region of interest" description="Disordered" evidence="1">
    <location>
        <begin position="215"/>
        <end position="236"/>
    </location>
</feature>
<name>A0A484HIW5_9BACT</name>
<dbReference type="AlphaFoldDB" id="A0A484HIW5"/>